<keyword evidence="1" id="KW-0378">Hydrolase</keyword>
<dbReference type="PANTHER" id="PTHR45629:SF7">
    <property type="entry name" value="DNA EXCISION REPAIR PROTEIN ERCC-6-RELATED"/>
    <property type="match status" value="1"/>
</dbReference>
<dbReference type="PROSITE" id="PS51194">
    <property type="entry name" value="HELICASE_CTER"/>
    <property type="match status" value="1"/>
</dbReference>
<dbReference type="SMART" id="SM00487">
    <property type="entry name" value="DEXDc"/>
    <property type="match status" value="1"/>
</dbReference>
<gene>
    <name evidence="5" type="ORF">BN1205_043890</name>
</gene>
<dbReference type="EMBL" id="LN714496">
    <property type="protein sequence ID" value="CEL73672.1"/>
    <property type="molecule type" value="Genomic_DNA"/>
</dbReference>
<evidence type="ECO:0000259" key="3">
    <source>
        <dbReference type="PROSITE" id="PS51192"/>
    </source>
</evidence>
<evidence type="ECO:0000256" key="1">
    <source>
        <dbReference type="ARBA" id="ARBA00022801"/>
    </source>
</evidence>
<dbReference type="GO" id="GO:0015616">
    <property type="term" value="F:DNA translocase activity"/>
    <property type="evidence" value="ECO:0007669"/>
    <property type="project" value="TreeGrafter"/>
</dbReference>
<name>A0A0F7UU17_TOXGV</name>
<dbReference type="InterPro" id="IPR038718">
    <property type="entry name" value="SNF2-like_sf"/>
</dbReference>
<dbReference type="Gene3D" id="3.40.50.10810">
    <property type="entry name" value="Tandem AAA-ATPase domain"/>
    <property type="match status" value="1"/>
</dbReference>
<dbReference type="PROSITE" id="PS51192">
    <property type="entry name" value="HELICASE_ATP_BIND_1"/>
    <property type="match status" value="1"/>
</dbReference>
<dbReference type="Pfam" id="PF00176">
    <property type="entry name" value="SNF2-rel_dom"/>
    <property type="match status" value="1"/>
</dbReference>
<protein>
    <submittedName>
        <fullName evidence="5">DNA repair protein RAD54, putative</fullName>
    </submittedName>
</protein>
<organism evidence="5">
    <name type="scientific">Toxoplasma gondii (strain ATCC 50861 / VEG)</name>
    <dbReference type="NCBI Taxonomy" id="432359"/>
    <lineage>
        <taxon>Eukaryota</taxon>
        <taxon>Sar</taxon>
        <taxon>Alveolata</taxon>
        <taxon>Apicomplexa</taxon>
        <taxon>Conoidasida</taxon>
        <taxon>Coccidia</taxon>
        <taxon>Eucoccidiorida</taxon>
        <taxon>Eimeriorina</taxon>
        <taxon>Sarcocystidae</taxon>
        <taxon>Toxoplasma</taxon>
    </lineage>
</organism>
<feature type="region of interest" description="Disordered" evidence="2">
    <location>
        <begin position="1"/>
        <end position="37"/>
    </location>
</feature>
<dbReference type="AlphaFoldDB" id="A0A0F7UU17"/>
<dbReference type="InterPro" id="IPR014001">
    <property type="entry name" value="Helicase_ATP-bd"/>
</dbReference>
<dbReference type="InterPro" id="IPR049730">
    <property type="entry name" value="SNF2/RAD54-like_C"/>
</dbReference>
<dbReference type="GO" id="GO:0016787">
    <property type="term" value="F:hydrolase activity"/>
    <property type="evidence" value="ECO:0007669"/>
    <property type="project" value="UniProtKB-KW"/>
</dbReference>
<reference evidence="5" key="1">
    <citation type="journal article" date="2015" name="PLoS ONE">
        <title>Comprehensive Evaluation of Toxoplasma gondii VEG and Neospora caninum LIV Genomes with Tachyzoite Stage Transcriptome and Proteome Defines Novel Transcript Features.</title>
        <authorList>
            <person name="Ramaprasad A."/>
            <person name="Mourier T."/>
            <person name="Naeem R."/>
            <person name="Malas T.B."/>
            <person name="Moussa E."/>
            <person name="Panigrahi A."/>
            <person name="Vermont S.J."/>
            <person name="Otto T.D."/>
            <person name="Wastling J."/>
            <person name="Pain A."/>
        </authorList>
    </citation>
    <scope>NUCLEOTIDE SEQUENCE</scope>
    <source>
        <strain evidence="5">VEG</strain>
    </source>
</reference>
<evidence type="ECO:0000259" key="4">
    <source>
        <dbReference type="PROSITE" id="PS51194"/>
    </source>
</evidence>
<dbReference type="PANTHER" id="PTHR45629">
    <property type="entry name" value="SNF2/RAD54 FAMILY MEMBER"/>
    <property type="match status" value="1"/>
</dbReference>
<dbReference type="GO" id="GO:0005634">
    <property type="term" value="C:nucleus"/>
    <property type="evidence" value="ECO:0007669"/>
    <property type="project" value="TreeGrafter"/>
</dbReference>
<dbReference type="Pfam" id="PF10382">
    <property type="entry name" value="ZGRF1-like_N"/>
    <property type="match status" value="1"/>
</dbReference>
<dbReference type="InterPro" id="IPR018838">
    <property type="entry name" value="ZGRF1-like_N"/>
</dbReference>
<dbReference type="CDD" id="cd18793">
    <property type="entry name" value="SF2_C_SNF"/>
    <property type="match status" value="1"/>
</dbReference>
<accession>A0A0F7UU17</accession>
<dbReference type="CDD" id="cd18004">
    <property type="entry name" value="DEXHc_RAD54"/>
    <property type="match status" value="1"/>
</dbReference>
<dbReference type="InterPro" id="IPR027417">
    <property type="entry name" value="P-loop_NTPase"/>
</dbReference>
<evidence type="ECO:0000256" key="2">
    <source>
        <dbReference type="SAM" id="MobiDB-lite"/>
    </source>
</evidence>
<dbReference type="GO" id="GO:0000724">
    <property type="term" value="P:double-strand break repair via homologous recombination"/>
    <property type="evidence" value="ECO:0007669"/>
    <property type="project" value="TreeGrafter"/>
</dbReference>
<dbReference type="SMART" id="SM00490">
    <property type="entry name" value="HELICc"/>
    <property type="match status" value="1"/>
</dbReference>
<proteinExistence type="predicted"/>
<dbReference type="SUPFAM" id="SSF52540">
    <property type="entry name" value="P-loop containing nucleoside triphosphate hydrolases"/>
    <property type="match status" value="2"/>
</dbReference>
<feature type="compositionally biased region" description="Polar residues" evidence="2">
    <location>
        <begin position="24"/>
        <end position="36"/>
    </location>
</feature>
<sequence length="693" mass="76374">MHIFIPPFRKRSRSPPDNPAISASDGNTRETASSTAFVKDDTNRMSIMPHAMQPSAMHDKRRATETTVPFAGALSSVAGSTVAFLGDFLGYEVLYTKRSMKKRKKYNDGVLLVKEGSIALLDDAGAVVAKSTSRCGWSTEKGPGSTLVLGNFEVEICEQIMEEEYSSGRHFIGNCSSACASILGTSANPLRQVQAPMESNVLFQQAATTSAEKACPHGAFEIAVSETATGERHPIWIDAFLNKHLRPHQREGISWMYNQLLEGGGCILADTMGLGKTLQAISLVWVAVSQPAGLRPLASKCCVVCPASLVGNWTHEVKKWLGNRLTFVVASGDGKGTKAVLQQFASVSICKLVIVSYDQLRKLCGTITSSLDILICDEGHRLKSSKSQTALHLQKIRCKHRLILSGTPLQNDMDELHACCSFVRPSAMPNNRIFAKVFKEPILRAGLPYATMAEKQLGEKRAEELTSLMSRFMLRRTEEVLKSFVPPKKTVAIYLNLSNQQRFAYDTVCKFTLTRDVRMHTKLQFLENLLLSIRSSSNDKIVIVSNFTSTLDNIEIFMQAKGYSFLRLDGSTAVKDRTGLVKTFNESKECFAFLLSSKAGGVGLNLIGANRLVLLDPDWNPANDQQALARVWRPGQINPVYIYRLVGARTIEEKILQRQAYKATLAQVGVVGSDFQMAHIILGRNLSTCKHQV</sequence>
<evidence type="ECO:0000313" key="5">
    <source>
        <dbReference type="EMBL" id="CEL73672.1"/>
    </source>
</evidence>
<dbReference type="InterPro" id="IPR000330">
    <property type="entry name" value="SNF2_N"/>
</dbReference>
<dbReference type="InterPro" id="IPR001650">
    <property type="entry name" value="Helicase_C-like"/>
</dbReference>
<dbReference type="GO" id="GO:0007131">
    <property type="term" value="P:reciprocal meiotic recombination"/>
    <property type="evidence" value="ECO:0007669"/>
    <property type="project" value="TreeGrafter"/>
</dbReference>
<dbReference type="Gene3D" id="3.40.50.300">
    <property type="entry name" value="P-loop containing nucleotide triphosphate hydrolases"/>
    <property type="match status" value="1"/>
</dbReference>
<dbReference type="GO" id="GO:0005524">
    <property type="term" value="F:ATP binding"/>
    <property type="evidence" value="ECO:0007669"/>
    <property type="project" value="InterPro"/>
</dbReference>
<feature type="domain" description="Helicase C-terminal" evidence="4">
    <location>
        <begin position="525"/>
        <end position="681"/>
    </location>
</feature>
<feature type="domain" description="Helicase ATP-binding" evidence="3">
    <location>
        <begin position="257"/>
        <end position="426"/>
    </location>
</feature>
<dbReference type="InterPro" id="IPR050496">
    <property type="entry name" value="SNF2_RAD54_helicase_repair"/>
</dbReference>